<dbReference type="InterPro" id="IPR049492">
    <property type="entry name" value="BD-FAE-like_dom"/>
</dbReference>
<gene>
    <name evidence="3" type="ORF">FVE85_1782</name>
</gene>
<sequence>MERAAWIAQVEQDCGVGFVASSYAYYSHPAQRSGSQFVLVPKLPLHRGRRWNVVLVVHGGFWKSKWSLMNALRTARLARFLLDAGYAPVFLEYRRRPDDAPNAAFPGPNADLINALRHLRRSKLLEEHGIPNSLNAEHVILLGHSAGGSLALWAGTTSAMCSYEMEKTAVGSAFPFEAVAALRCIKLIVAVAPVANLEMAYYLRLSDQGDAVQHYLDLEDGVSPSRVSERCRMASPAHAMTVWAPFIVTSGGRDTDVPEQVIESFYATHMRSENSVQYIELDSIAGASAQHRDDDGPVEFYEVSKNASNAWLRFPRADHFELFDPDHISFQETWRMAMETDLALSLMELG</sequence>
<dbReference type="InterPro" id="IPR029058">
    <property type="entry name" value="AB_hydrolase_fold"/>
</dbReference>
<dbReference type="Pfam" id="PF20434">
    <property type="entry name" value="BD-FAE"/>
    <property type="match status" value="1"/>
</dbReference>
<proteinExistence type="predicted"/>
<dbReference type="InterPro" id="IPR050300">
    <property type="entry name" value="GDXG_lipolytic_enzyme"/>
</dbReference>
<reference evidence="4" key="1">
    <citation type="journal article" date="2019" name="Nat. Commun.">
        <title>Expansion of phycobilisome linker gene families in mesophilic red algae.</title>
        <authorList>
            <person name="Lee J."/>
            <person name="Kim D."/>
            <person name="Bhattacharya D."/>
            <person name="Yoon H.S."/>
        </authorList>
    </citation>
    <scope>NUCLEOTIDE SEQUENCE [LARGE SCALE GENOMIC DNA]</scope>
    <source>
        <strain evidence="4">CCMP 1328</strain>
    </source>
</reference>
<accession>A0A5J4YYT9</accession>
<feature type="domain" description="BD-FAE-like" evidence="2">
    <location>
        <begin position="44"/>
        <end position="262"/>
    </location>
</feature>
<comment type="caution">
    <text evidence="3">The sequence shown here is derived from an EMBL/GenBank/DDBJ whole genome shotgun (WGS) entry which is preliminary data.</text>
</comment>
<name>A0A5J4YYT9_PORPP</name>
<evidence type="ECO:0000256" key="1">
    <source>
        <dbReference type="ARBA" id="ARBA00022801"/>
    </source>
</evidence>
<dbReference type="GO" id="GO:0016787">
    <property type="term" value="F:hydrolase activity"/>
    <property type="evidence" value="ECO:0007669"/>
    <property type="project" value="UniProtKB-KW"/>
</dbReference>
<dbReference type="SUPFAM" id="SSF53474">
    <property type="entry name" value="alpha/beta-Hydrolases"/>
    <property type="match status" value="1"/>
</dbReference>
<evidence type="ECO:0000313" key="4">
    <source>
        <dbReference type="Proteomes" id="UP000324585"/>
    </source>
</evidence>
<dbReference type="Proteomes" id="UP000324585">
    <property type="component" value="Unassembled WGS sequence"/>
</dbReference>
<protein>
    <recommendedName>
        <fullName evidence="2">BD-FAE-like domain-containing protein</fullName>
    </recommendedName>
</protein>
<dbReference type="EMBL" id="VRMN01000003">
    <property type="protein sequence ID" value="KAA8495627.1"/>
    <property type="molecule type" value="Genomic_DNA"/>
</dbReference>
<dbReference type="OrthoDB" id="408631at2759"/>
<dbReference type="PANTHER" id="PTHR48081">
    <property type="entry name" value="AB HYDROLASE SUPERFAMILY PROTEIN C4A8.06C"/>
    <property type="match status" value="1"/>
</dbReference>
<evidence type="ECO:0000259" key="2">
    <source>
        <dbReference type="Pfam" id="PF20434"/>
    </source>
</evidence>
<evidence type="ECO:0000313" key="3">
    <source>
        <dbReference type="EMBL" id="KAA8495627.1"/>
    </source>
</evidence>
<keyword evidence="4" id="KW-1185">Reference proteome</keyword>
<dbReference type="AlphaFoldDB" id="A0A5J4YYT9"/>
<keyword evidence="1" id="KW-0378">Hydrolase</keyword>
<dbReference type="Gene3D" id="3.40.50.1820">
    <property type="entry name" value="alpha/beta hydrolase"/>
    <property type="match status" value="1"/>
</dbReference>
<organism evidence="3 4">
    <name type="scientific">Porphyridium purpureum</name>
    <name type="common">Red alga</name>
    <name type="synonym">Porphyridium cruentum</name>
    <dbReference type="NCBI Taxonomy" id="35688"/>
    <lineage>
        <taxon>Eukaryota</taxon>
        <taxon>Rhodophyta</taxon>
        <taxon>Bangiophyceae</taxon>
        <taxon>Porphyridiales</taxon>
        <taxon>Porphyridiaceae</taxon>
        <taxon>Porphyridium</taxon>
    </lineage>
</organism>